<evidence type="ECO:0000313" key="2">
    <source>
        <dbReference type="EMBL" id="MED6238127.1"/>
    </source>
</evidence>
<sequence length="102" mass="10716">MGGCVGLRSGDPTPSSCAASGSLTIRQRESPAECTPTHTLQNAAFRSVAFAKRHGRPSGFTAAGLGGLGPCFGDALQQEQIQALVYHQGRRTLTLFTHKAFV</sequence>
<comment type="caution">
    <text evidence="2">The sequence shown here is derived from an EMBL/GenBank/DDBJ whole genome shotgun (WGS) entry which is preliminary data.</text>
</comment>
<dbReference type="EMBL" id="JAHUTI010019889">
    <property type="protein sequence ID" value="MED6238127.1"/>
    <property type="molecule type" value="Genomic_DNA"/>
</dbReference>
<gene>
    <name evidence="2" type="ORF">ATANTOWER_009663</name>
</gene>
<feature type="region of interest" description="Disordered" evidence="1">
    <location>
        <begin position="1"/>
        <end position="21"/>
    </location>
</feature>
<reference evidence="2 3" key="1">
    <citation type="submission" date="2021-07" db="EMBL/GenBank/DDBJ databases">
        <authorList>
            <person name="Palmer J.M."/>
        </authorList>
    </citation>
    <scope>NUCLEOTIDE SEQUENCE [LARGE SCALE GENOMIC DNA]</scope>
    <source>
        <strain evidence="2 3">AT_MEX2019</strain>
        <tissue evidence="2">Muscle</tissue>
    </source>
</reference>
<feature type="compositionally biased region" description="Polar residues" evidence="1">
    <location>
        <begin position="12"/>
        <end position="21"/>
    </location>
</feature>
<evidence type="ECO:0000313" key="3">
    <source>
        <dbReference type="Proteomes" id="UP001345963"/>
    </source>
</evidence>
<evidence type="ECO:0000256" key="1">
    <source>
        <dbReference type="SAM" id="MobiDB-lite"/>
    </source>
</evidence>
<dbReference type="Proteomes" id="UP001345963">
    <property type="component" value="Unassembled WGS sequence"/>
</dbReference>
<protein>
    <submittedName>
        <fullName evidence="2">Uncharacterized protein</fullName>
    </submittedName>
</protein>
<name>A0ABU7AIV9_9TELE</name>
<accession>A0ABU7AIV9</accession>
<organism evidence="2 3">
    <name type="scientific">Ataeniobius toweri</name>
    <dbReference type="NCBI Taxonomy" id="208326"/>
    <lineage>
        <taxon>Eukaryota</taxon>
        <taxon>Metazoa</taxon>
        <taxon>Chordata</taxon>
        <taxon>Craniata</taxon>
        <taxon>Vertebrata</taxon>
        <taxon>Euteleostomi</taxon>
        <taxon>Actinopterygii</taxon>
        <taxon>Neopterygii</taxon>
        <taxon>Teleostei</taxon>
        <taxon>Neoteleostei</taxon>
        <taxon>Acanthomorphata</taxon>
        <taxon>Ovalentaria</taxon>
        <taxon>Atherinomorphae</taxon>
        <taxon>Cyprinodontiformes</taxon>
        <taxon>Goodeidae</taxon>
        <taxon>Ataeniobius</taxon>
    </lineage>
</organism>
<keyword evidence="3" id="KW-1185">Reference proteome</keyword>
<proteinExistence type="predicted"/>